<dbReference type="Proteomes" id="UP001255601">
    <property type="component" value="Unassembled WGS sequence"/>
</dbReference>
<organism evidence="2 3">
    <name type="scientific">Agrobacterium larrymoorei</name>
    <dbReference type="NCBI Taxonomy" id="160699"/>
    <lineage>
        <taxon>Bacteria</taxon>
        <taxon>Pseudomonadati</taxon>
        <taxon>Pseudomonadota</taxon>
        <taxon>Alphaproteobacteria</taxon>
        <taxon>Hyphomicrobiales</taxon>
        <taxon>Rhizobiaceae</taxon>
        <taxon>Rhizobium/Agrobacterium group</taxon>
        <taxon>Agrobacterium</taxon>
    </lineage>
</organism>
<dbReference type="InterPro" id="IPR029041">
    <property type="entry name" value="FAD-linked_oxidoreductase-like"/>
</dbReference>
<dbReference type="SUPFAM" id="SSF51730">
    <property type="entry name" value="FAD-linked oxidoreductase"/>
    <property type="match status" value="1"/>
</dbReference>
<protein>
    <submittedName>
        <fullName evidence="2">Methylenetetrahydrofolate reductase (NADPH)</fullName>
        <ecNumber evidence="2">1.5.1.20</ecNumber>
    </submittedName>
</protein>
<evidence type="ECO:0000256" key="1">
    <source>
        <dbReference type="ARBA" id="ARBA00023002"/>
    </source>
</evidence>
<evidence type="ECO:0000313" key="2">
    <source>
        <dbReference type="EMBL" id="MDR6101337.1"/>
    </source>
</evidence>
<reference evidence="2" key="1">
    <citation type="submission" date="2023-08" db="EMBL/GenBank/DDBJ databases">
        <title>Functional and genomic diversity of the sorghum phyllosphere microbiome.</title>
        <authorList>
            <person name="Shade A."/>
        </authorList>
    </citation>
    <scope>NUCLEOTIDE SEQUENCE</scope>
    <source>
        <strain evidence="2">SORGH_AS_0974</strain>
    </source>
</reference>
<dbReference type="EMBL" id="JAVIZC010000001">
    <property type="protein sequence ID" value="MDR6101337.1"/>
    <property type="molecule type" value="Genomic_DNA"/>
</dbReference>
<dbReference type="AlphaFoldDB" id="A0AAJ2EUD9"/>
<name>A0AAJ2EUD9_9HYPH</name>
<comment type="caution">
    <text evidence="2">The sequence shown here is derived from an EMBL/GenBank/DDBJ whole genome shotgun (WGS) entry which is preliminary data.</text>
</comment>
<dbReference type="Gene3D" id="3.20.20.220">
    <property type="match status" value="1"/>
</dbReference>
<dbReference type="EC" id="1.5.1.20" evidence="2"/>
<gene>
    <name evidence="2" type="ORF">QE369_001515</name>
</gene>
<proteinExistence type="predicted"/>
<keyword evidence="1 2" id="KW-0560">Oxidoreductase</keyword>
<dbReference type="GO" id="GO:0004489">
    <property type="term" value="F:methylenetetrahydrofolate reductase [NAD(P)H] activity"/>
    <property type="evidence" value="ECO:0007669"/>
    <property type="project" value="UniProtKB-EC"/>
</dbReference>
<accession>A0AAJ2EUD9</accession>
<sequence length="327" mass="35393">MAAPLNLARGRQKENQHMAILKFTDRAKNKSGAGAKSSSALLNPYSIEVTPKTAAKINDFSKFLPAGTRVYIAHIAGTSIKDMVATAKRLRQDGFAVMPHFPARSIPDIATLESWIELYRHEADVTEALLLGGGETRPVGSIESSIQLLESGLFDRYGFKRLHVAGHPEGSRDIDPDGTTRNVDSALKWKADFSRLTDAEMAIVTQFGFEPAVITTWAERIAEAGITLPIHVGIAGPAKLQTLIKFAISCGVGPSLKVLQKRALDVTRLLMPYEPTEMVEALTAYVENNPASLISQLHLFPLGGIEPAARWVGDNTVTQSHAATATL</sequence>
<evidence type="ECO:0000313" key="3">
    <source>
        <dbReference type="Proteomes" id="UP001255601"/>
    </source>
</evidence>